<evidence type="ECO:0000256" key="1">
    <source>
        <dbReference type="SAM" id="MobiDB-lite"/>
    </source>
</evidence>
<protein>
    <submittedName>
        <fullName evidence="2">Uncharacterized protein</fullName>
    </submittedName>
</protein>
<dbReference type="Proteomes" id="UP000287651">
    <property type="component" value="Unassembled WGS sequence"/>
</dbReference>
<feature type="compositionally biased region" description="Basic and acidic residues" evidence="1">
    <location>
        <begin position="82"/>
        <end position="96"/>
    </location>
</feature>
<evidence type="ECO:0000313" key="2">
    <source>
        <dbReference type="EMBL" id="RRT39654.1"/>
    </source>
</evidence>
<organism evidence="2 3">
    <name type="scientific">Ensete ventricosum</name>
    <name type="common">Abyssinian banana</name>
    <name type="synonym">Musa ensete</name>
    <dbReference type="NCBI Taxonomy" id="4639"/>
    <lineage>
        <taxon>Eukaryota</taxon>
        <taxon>Viridiplantae</taxon>
        <taxon>Streptophyta</taxon>
        <taxon>Embryophyta</taxon>
        <taxon>Tracheophyta</taxon>
        <taxon>Spermatophyta</taxon>
        <taxon>Magnoliopsida</taxon>
        <taxon>Liliopsida</taxon>
        <taxon>Zingiberales</taxon>
        <taxon>Musaceae</taxon>
        <taxon>Ensete</taxon>
    </lineage>
</organism>
<feature type="region of interest" description="Disordered" evidence="1">
    <location>
        <begin position="54"/>
        <end position="96"/>
    </location>
</feature>
<evidence type="ECO:0000313" key="3">
    <source>
        <dbReference type="Proteomes" id="UP000287651"/>
    </source>
</evidence>
<feature type="region of interest" description="Disordered" evidence="1">
    <location>
        <begin position="1"/>
        <end position="41"/>
    </location>
</feature>
<proteinExistence type="predicted"/>
<gene>
    <name evidence="2" type="ORF">B296_00036479</name>
</gene>
<reference evidence="2 3" key="1">
    <citation type="journal article" date="2014" name="Agronomy (Basel)">
        <title>A Draft Genome Sequence for Ensete ventricosum, the Drought-Tolerant Tree Against Hunger.</title>
        <authorList>
            <person name="Harrison J."/>
            <person name="Moore K.A."/>
            <person name="Paszkiewicz K."/>
            <person name="Jones T."/>
            <person name="Grant M."/>
            <person name="Ambacheew D."/>
            <person name="Muzemil S."/>
            <person name="Studholme D.J."/>
        </authorList>
    </citation>
    <scope>NUCLEOTIDE SEQUENCE [LARGE SCALE GENOMIC DNA]</scope>
</reference>
<dbReference type="EMBL" id="AMZH03020003">
    <property type="protein sequence ID" value="RRT39654.1"/>
    <property type="molecule type" value="Genomic_DNA"/>
</dbReference>
<accession>A0A426XJL5</accession>
<dbReference type="AlphaFoldDB" id="A0A426XJL5"/>
<sequence>MKWKHMALTGLGPPPNPRHCRPASPGPYPARSASGDRHGRCRWKDSAIGTSVVHSAASTSASGFISQQHQEKKELFSQPNNESDRRIRLERETPKA</sequence>
<comment type="caution">
    <text evidence="2">The sequence shown here is derived from an EMBL/GenBank/DDBJ whole genome shotgun (WGS) entry which is preliminary data.</text>
</comment>
<name>A0A426XJL5_ENSVE</name>